<keyword evidence="5" id="KW-0808">Transferase</keyword>
<evidence type="ECO:0000313" key="5">
    <source>
        <dbReference type="EMBL" id="PQJ73297.1"/>
    </source>
</evidence>
<dbReference type="SUPFAM" id="SSF55781">
    <property type="entry name" value="GAF domain-like"/>
    <property type="match status" value="1"/>
</dbReference>
<protein>
    <recommendedName>
        <fullName evidence="2">histidine kinase</fullName>
        <ecNumber evidence="2">2.7.13.3</ecNumber>
    </recommendedName>
</protein>
<reference evidence="5 6" key="1">
    <citation type="submission" date="2016-12" db="EMBL/GenBank/DDBJ databases">
        <title>Trade-off between light-utilization and light-protection in marine flavobacteria.</title>
        <authorList>
            <person name="Kumagai Y."/>
            <person name="Yoshizawa S."/>
            <person name="Kogure K."/>
            <person name="Iwasaki W."/>
        </authorList>
    </citation>
    <scope>NUCLEOTIDE SEQUENCE [LARGE SCALE GENOMIC DNA]</scope>
    <source>
        <strain evidence="5 6">KCTC 12100</strain>
    </source>
</reference>
<comment type="catalytic activity">
    <reaction evidence="1">
        <text>ATP + protein L-histidine = ADP + protein N-phospho-L-histidine.</text>
        <dbReference type="EC" id="2.7.13.3"/>
    </reaction>
</comment>
<dbReference type="SUPFAM" id="SSF47384">
    <property type="entry name" value="Homodimeric domain of signal transducing histidine kinase"/>
    <property type="match status" value="1"/>
</dbReference>
<evidence type="ECO:0000256" key="1">
    <source>
        <dbReference type="ARBA" id="ARBA00000085"/>
    </source>
</evidence>
<dbReference type="Gene3D" id="1.10.287.130">
    <property type="match status" value="1"/>
</dbReference>
<sequence length="409" mass="46399">MEIARIPQNEKERLDVLKSYNILDSLPEEEYDAITKIASSICNTSIALVSIIDKDRQWFKSTHGIEVTETPREIAFCAHTILEPDELFIVNDTTKDKRFFDNPLTINAPNVIFYAGAALNTSEGYPLGTLCVVDNKPRILTQNQKDALKLLSKQVVILLELRKKNKELAASNSNVIKLNDQLNNFAYRLTHDLKSPINGVSFLLDVLKEDHSALFKNTGAEEYIGLIGDRIVYIETLINEILNYAKVTSENIVFEHFNLNEFLDSIIANIDFEKKLFLETSGLDLDVFSSKIGLLQIFQNLISNTRKFLDEEKSIITVTCKEDKEYYYFTYEDNGPGIDEKYFTKVFEMFETLGSTNSNNTGIGLATVKSIVKRLGGEIVLKKRGNGKKGVCFYFNISKKEDKLSICKD</sequence>
<dbReference type="SUPFAM" id="SSF55874">
    <property type="entry name" value="ATPase domain of HSP90 chaperone/DNA topoisomerase II/histidine kinase"/>
    <property type="match status" value="1"/>
</dbReference>
<keyword evidence="6" id="KW-1185">Reference proteome</keyword>
<dbReference type="InterPro" id="IPR005467">
    <property type="entry name" value="His_kinase_dom"/>
</dbReference>
<dbReference type="PANTHER" id="PTHR43102">
    <property type="entry name" value="SLR1143 PROTEIN"/>
    <property type="match status" value="1"/>
</dbReference>
<dbReference type="RefSeq" id="WP_105048960.1">
    <property type="nucleotide sequence ID" value="NZ_CP150661.1"/>
</dbReference>
<dbReference type="GO" id="GO:0000155">
    <property type="term" value="F:phosphorelay sensor kinase activity"/>
    <property type="evidence" value="ECO:0007669"/>
    <property type="project" value="InterPro"/>
</dbReference>
<evidence type="ECO:0000259" key="4">
    <source>
        <dbReference type="PROSITE" id="PS50109"/>
    </source>
</evidence>
<dbReference type="PROSITE" id="PS50109">
    <property type="entry name" value="HIS_KIN"/>
    <property type="match status" value="1"/>
</dbReference>
<dbReference type="OrthoDB" id="9811889at2"/>
<dbReference type="InterPro" id="IPR036890">
    <property type="entry name" value="HATPase_C_sf"/>
</dbReference>
<dbReference type="InterPro" id="IPR036097">
    <property type="entry name" value="HisK_dim/P_sf"/>
</dbReference>
<dbReference type="SMART" id="SM00387">
    <property type="entry name" value="HATPase_c"/>
    <property type="match status" value="1"/>
</dbReference>
<dbReference type="Proteomes" id="UP000247345">
    <property type="component" value="Unassembled WGS sequence"/>
</dbReference>
<keyword evidence="3" id="KW-0597">Phosphoprotein</keyword>
<dbReference type="EC" id="2.7.13.3" evidence="2"/>
<evidence type="ECO:0000256" key="2">
    <source>
        <dbReference type="ARBA" id="ARBA00012438"/>
    </source>
</evidence>
<evidence type="ECO:0000313" key="6">
    <source>
        <dbReference type="Proteomes" id="UP000247345"/>
    </source>
</evidence>
<proteinExistence type="predicted"/>
<keyword evidence="5" id="KW-0418">Kinase</keyword>
<accession>A0A2P6CEG9</accession>
<dbReference type="Gene3D" id="3.30.450.40">
    <property type="match status" value="1"/>
</dbReference>
<dbReference type="Pfam" id="PF02518">
    <property type="entry name" value="HATPase_c"/>
    <property type="match status" value="1"/>
</dbReference>
<dbReference type="Pfam" id="PF01590">
    <property type="entry name" value="GAF"/>
    <property type="match status" value="1"/>
</dbReference>
<dbReference type="EMBL" id="MSCK01000001">
    <property type="protein sequence ID" value="PQJ73297.1"/>
    <property type="molecule type" value="Genomic_DNA"/>
</dbReference>
<dbReference type="InterPro" id="IPR003018">
    <property type="entry name" value="GAF"/>
</dbReference>
<dbReference type="InterPro" id="IPR003661">
    <property type="entry name" value="HisK_dim/P_dom"/>
</dbReference>
<organism evidence="5 6">
    <name type="scientific">Polaribacter butkevichii</name>
    <dbReference type="NCBI Taxonomy" id="218490"/>
    <lineage>
        <taxon>Bacteria</taxon>
        <taxon>Pseudomonadati</taxon>
        <taxon>Bacteroidota</taxon>
        <taxon>Flavobacteriia</taxon>
        <taxon>Flavobacteriales</taxon>
        <taxon>Flavobacteriaceae</taxon>
    </lineage>
</organism>
<dbReference type="PRINTS" id="PR00344">
    <property type="entry name" value="BCTRLSENSOR"/>
</dbReference>
<dbReference type="PANTHER" id="PTHR43102:SF2">
    <property type="entry name" value="GAF DOMAIN-CONTAINING PROTEIN"/>
    <property type="match status" value="1"/>
</dbReference>
<feature type="domain" description="Histidine kinase" evidence="4">
    <location>
        <begin position="188"/>
        <end position="401"/>
    </location>
</feature>
<dbReference type="InterPro" id="IPR029016">
    <property type="entry name" value="GAF-like_dom_sf"/>
</dbReference>
<evidence type="ECO:0000256" key="3">
    <source>
        <dbReference type="ARBA" id="ARBA00022553"/>
    </source>
</evidence>
<gene>
    <name evidence="5" type="ORF">BTO14_08495</name>
</gene>
<name>A0A2P6CEG9_9FLAO</name>
<comment type="caution">
    <text evidence="5">The sequence shown here is derived from an EMBL/GenBank/DDBJ whole genome shotgun (WGS) entry which is preliminary data.</text>
</comment>
<dbReference type="AlphaFoldDB" id="A0A2P6CEG9"/>
<dbReference type="InterPro" id="IPR003594">
    <property type="entry name" value="HATPase_dom"/>
</dbReference>
<dbReference type="SMART" id="SM00388">
    <property type="entry name" value="HisKA"/>
    <property type="match status" value="1"/>
</dbReference>
<dbReference type="InterPro" id="IPR004358">
    <property type="entry name" value="Sig_transdc_His_kin-like_C"/>
</dbReference>
<dbReference type="Pfam" id="PF00512">
    <property type="entry name" value="HisKA"/>
    <property type="match status" value="1"/>
</dbReference>
<dbReference type="Gene3D" id="3.30.565.10">
    <property type="entry name" value="Histidine kinase-like ATPase, C-terminal domain"/>
    <property type="match status" value="1"/>
</dbReference>
<dbReference type="CDD" id="cd00082">
    <property type="entry name" value="HisKA"/>
    <property type="match status" value="1"/>
</dbReference>